<comment type="caution">
    <text evidence="1">The sequence shown here is derived from an EMBL/GenBank/DDBJ whole genome shotgun (WGS) entry which is preliminary data.</text>
</comment>
<dbReference type="Gene3D" id="3.40.50.1000">
    <property type="entry name" value="HAD superfamily/HAD-like"/>
    <property type="match status" value="1"/>
</dbReference>
<reference evidence="1" key="1">
    <citation type="submission" date="2023-02" db="EMBL/GenBank/DDBJ databases">
        <title>Georgenia sp.10Sc9-8, isolated from a soil sample collected from the Taklamakan desert.</title>
        <authorList>
            <person name="Liu S."/>
        </authorList>
    </citation>
    <scope>NUCLEOTIDE SEQUENCE</scope>
    <source>
        <strain evidence="1">10Sc9-8</strain>
    </source>
</reference>
<name>A0ABT5TSB2_9MICO</name>
<accession>A0ABT5TSB2</accession>
<organism evidence="1 2">
    <name type="scientific">Georgenia halotolerans</name>
    <dbReference type="NCBI Taxonomy" id="3028317"/>
    <lineage>
        <taxon>Bacteria</taxon>
        <taxon>Bacillati</taxon>
        <taxon>Actinomycetota</taxon>
        <taxon>Actinomycetes</taxon>
        <taxon>Micrococcales</taxon>
        <taxon>Bogoriellaceae</taxon>
        <taxon>Georgenia</taxon>
    </lineage>
</organism>
<dbReference type="GO" id="GO:0016787">
    <property type="term" value="F:hydrolase activity"/>
    <property type="evidence" value="ECO:0007669"/>
    <property type="project" value="UniProtKB-KW"/>
</dbReference>
<dbReference type="Gene3D" id="1.20.1440.100">
    <property type="entry name" value="SG protein - dephosphorylation function"/>
    <property type="match status" value="1"/>
</dbReference>
<protein>
    <submittedName>
        <fullName evidence="1">HAD-IB family hydrolase</fullName>
    </submittedName>
</protein>
<keyword evidence="2" id="KW-1185">Reference proteome</keyword>
<evidence type="ECO:0000313" key="2">
    <source>
        <dbReference type="Proteomes" id="UP001165561"/>
    </source>
</evidence>
<sequence>MGPAEHGTRAAEPRAPRVAAFFDVDNTIIRGASAYHLARELHRRGFFGLRDILFFARHSTMYLVLGEDPAR</sequence>
<proteinExistence type="predicted"/>
<feature type="non-terminal residue" evidence="1">
    <location>
        <position position="71"/>
    </location>
</feature>
<dbReference type="EMBL" id="JARACI010000111">
    <property type="protein sequence ID" value="MDD9204937.1"/>
    <property type="molecule type" value="Genomic_DNA"/>
</dbReference>
<evidence type="ECO:0000313" key="1">
    <source>
        <dbReference type="EMBL" id="MDD9204937.1"/>
    </source>
</evidence>
<dbReference type="Proteomes" id="UP001165561">
    <property type="component" value="Unassembled WGS sequence"/>
</dbReference>
<dbReference type="InterPro" id="IPR023214">
    <property type="entry name" value="HAD_sf"/>
</dbReference>
<gene>
    <name evidence="1" type="ORF">PU560_00490</name>
</gene>
<keyword evidence="1" id="KW-0378">Hydrolase</keyword>